<name>A0A7D3UWA2_9VIRU</name>
<reference evidence="2" key="1">
    <citation type="submission" date="2020-01" db="EMBL/GenBank/DDBJ databases">
        <title>Viral genomes from wild and zoo birds in China.</title>
        <authorList>
            <person name="Xiao Y."/>
            <person name="Shan T."/>
            <person name="Yang S."/>
            <person name="Zhang W."/>
        </authorList>
    </citation>
    <scope>NUCLEOTIDE SEQUENCE</scope>
    <source>
        <strain evidence="2">Par081par1</strain>
    </source>
</reference>
<feature type="compositionally biased region" description="Low complexity" evidence="1">
    <location>
        <begin position="143"/>
        <end position="155"/>
    </location>
</feature>
<accession>A0A7D3UWA2</accession>
<feature type="region of interest" description="Disordered" evidence="1">
    <location>
        <begin position="293"/>
        <end position="318"/>
    </location>
</feature>
<dbReference type="EMBL" id="MT138266">
    <property type="protein sequence ID" value="QKE54907.1"/>
    <property type="molecule type" value="Genomic_DNA"/>
</dbReference>
<evidence type="ECO:0000313" key="2">
    <source>
        <dbReference type="EMBL" id="QKE54907.1"/>
    </source>
</evidence>
<feature type="compositionally biased region" description="Basic and acidic residues" evidence="1">
    <location>
        <begin position="262"/>
        <end position="272"/>
    </location>
</feature>
<feature type="region of interest" description="Disordered" evidence="1">
    <location>
        <begin position="118"/>
        <end position="274"/>
    </location>
</feature>
<sequence>MAWFPSINLKALSATHAPSRSTREIGSPSATPAEPGKQHRSNKNTERANQRGLAPLNRTCTARSARVRNNQQYRGTLGHSRTSRDRYCWFFLTEAAAFLAEDDESKKPWIDRRARLVRGSDGDRKRSANSPEGERGKRKRPVLLPLPTLPTDLITGNRQKPRNHAVVPVEHDDPTSIPDTVPDTPRSSPISSGSGELFSSSDSTPSPGPLRRARRSTDLRHVGSERVPERHGNVQRQPEQNVPLERLPISVPKLERSGPVQEQERVPAKDYESAVGGVQNDLQSASVLSPDLRCSETLSDPNDGLPVSNSTGPDPDTGTRPIDLAHLRDCQLSWDNYDFMLDKAYGAVRRWWHQNGSHLKMVLRELDQHLPGYVRCATLILRQQIHESENGYRLLHNLKLRGELYDHSLDFLINGGMLWRDNTGQGGMRWCMNTLDRELPGLVNRCRVQRPVADDEATATGAGK</sequence>
<feature type="compositionally biased region" description="Low complexity" evidence="1">
    <location>
        <begin position="187"/>
        <end position="203"/>
    </location>
</feature>
<organism evidence="2">
    <name type="scientific">Parvoviridae sp</name>
    <dbReference type="NCBI Taxonomy" id="1940570"/>
    <lineage>
        <taxon>Viruses</taxon>
        <taxon>Monodnaviria</taxon>
        <taxon>Shotokuvirae</taxon>
        <taxon>Cossaviricota</taxon>
        <taxon>Quintoviricetes</taxon>
        <taxon>Piccovirales</taxon>
        <taxon>Parvoviridae</taxon>
    </lineage>
</organism>
<feature type="compositionally biased region" description="Basic and acidic residues" evidence="1">
    <location>
        <begin position="215"/>
        <end position="232"/>
    </location>
</feature>
<feature type="region of interest" description="Disordered" evidence="1">
    <location>
        <begin position="14"/>
        <end position="78"/>
    </location>
</feature>
<evidence type="ECO:0000256" key="1">
    <source>
        <dbReference type="SAM" id="MobiDB-lite"/>
    </source>
</evidence>
<proteinExistence type="predicted"/>
<protein>
    <submittedName>
        <fullName evidence="2">Uncharacterized protein</fullName>
    </submittedName>
</protein>
<feature type="compositionally biased region" description="Polar residues" evidence="1">
    <location>
        <begin position="58"/>
        <end position="74"/>
    </location>
</feature>